<dbReference type="EMBL" id="HBGT01012550">
    <property type="protein sequence ID" value="CAD9408265.1"/>
    <property type="molecule type" value="Transcribed_RNA"/>
</dbReference>
<proteinExistence type="inferred from homology"/>
<dbReference type="InterPro" id="IPR016655">
    <property type="entry name" value="PFD3"/>
</dbReference>
<dbReference type="GO" id="GO:0007021">
    <property type="term" value="P:tubulin complex assembly"/>
    <property type="evidence" value="ECO:0007669"/>
    <property type="project" value="TreeGrafter"/>
</dbReference>
<evidence type="ECO:0000256" key="3">
    <source>
        <dbReference type="PIRNR" id="PIRNR016396"/>
    </source>
</evidence>
<dbReference type="PANTHER" id="PTHR12409">
    <property type="entry name" value="PREFOLDIN SUBUNIT 3"/>
    <property type="match status" value="1"/>
</dbReference>
<comment type="function">
    <text evidence="3">Binds specifically to cytosolic chaperonin (c-CPN) and transfers target proteins to it. Binds to nascent polypeptide chain and promotes folding in an environment in which there are many competing pathways for nonnative proteins.</text>
</comment>
<organism evidence="4">
    <name type="scientific">Florenciella parvula</name>
    <dbReference type="NCBI Taxonomy" id="236787"/>
    <lineage>
        <taxon>Eukaryota</taxon>
        <taxon>Sar</taxon>
        <taxon>Stramenopiles</taxon>
        <taxon>Ochrophyta</taxon>
        <taxon>Dictyochophyceae</taxon>
        <taxon>Florenciellales</taxon>
        <taxon>Florenciella</taxon>
    </lineage>
</organism>
<evidence type="ECO:0000256" key="2">
    <source>
        <dbReference type="ARBA" id="ARBA00023186"/>
    </source>
</evidence>
<dbReference type="InterPro" id="IPR009053">
    <property type="entry name" value="Prefoldin"/>
</dbReference>
<dbReference type="GO" id="GO:0006457">
    <property type="term" value="P:protein folding"/>
    <property type="evidence" value="ECO:0007669"/>
    <property type="project" value="UniProtKB-UniRule"/>
</dbReference>
<dbReference type="GO" id="GO:0016272">
    <property type="term" value="C:prefoldin complex"/>
    <property type="evidence" value="ECO:0007669"/>
    <property type="project" value="UniProtKB-UniRule"/>
</dbReference>
<dbReference type="GO" id="GO:0007017">
    <property type="term" value="P:microtubule-based process"/>
    <property type="evidence" value="ECO:0007669"/>
    <property type="project" value="TreeGrafter"/>
</dbReference>
<dbReference type="GO" id="GO:0005737">
    <property type="term" value="C:cytoplasm"/>
    <property type="evidence" value="ECO:0007669"/>
    <property type="project" value="UniProtKB-ARBA"/>
</dbReference>
<dbReference type="CDD" id="cd23156">
    <property type="entry name" value="Prefoldin_3"/>
    <property type="match status" value="1"/>
</dbReference>
<comment type="similarity">
    <text evidence="1 3">Belongs to the prefoldin subunit alpha family.</text>
</comment>
<accession>A0A6T7DWK3</accession>
<dbReference type="InterPro" id="IPR004127">
    <property type="entry name" value="Prefoldin_subunit_alpha"/>
</dbReference>
<sequence length="214" mass="24139">MAAMVPATPPTAEEQAQKDADIRALLTNKANPRGIPTVRFIDDVDTFMKTNELTTEVLIGAFTELHQKYKMMEQQLVRQKASLKNKIPDIENTLDLVTILKEKQDEEEEMTVNYPLCDTVHARANVNTNGTVCLWLGANVMVEYSYDEALDMLEKNLTSSRAKLQETSEDQDHLKDQSITLEVVMARVFNHNVKTRRLEKEAAEAAAKAKSIES</sequence>
<dbReference type="AlphaFoldDB" id="A0A6T7DWK3"/>
<protein>
    <recommendedName>
        <fullName evidence="3">Prefoldin subunit 3</fullName>
    </recommendedName>
</protein>
<name>A0A6T7DWK3_9STRA</name>
<dbReference type="PIRSF" id="PIRSF016396">
    <property type="entry name" value="Prefoldin_subunit_3"/>
    <property type="match status" value="1"/>
</dbReference>
<dbReference type="EMBL" id="HBGT01012551">
    <property type="protein sequence ID" value="CAD9408270.1"/>
    <property type="molecule type" value="Transcribed_RNA"/>
</dbReference>
<comment type="subunit">
    <text evidence="3">Heterohexamer of two PFD-alpha type and four PFD-beta type subunits.</text>
</comment>
<dbReference type="FunFam" id="1.10.287.370:FF:000001">
    <property type="entry name" value="Prefoldin subunit 3"/>
    <property type="match status" value="1"/>
</dbReference>
<gene>
    <name evidence="4" type="ORF">FPAR1323_LOCUS6732</name>
    <name evidence="5" type="ORF">FPAR1323_LOCUS6733</name>
</gene>
<evidence type="ECO:0000313" key="4">
    <source>
        <dbReference type="EMBL" id="CAD9408265.1"/>
    </source>
</evidence>
<dbReference type="SUPFAM" id="SSF46579">
    <property type="entry name" value="Prefoldin"/>
    <property type="match status" value="1"/>
</dbReference>
<evidence type="ECO:0000256" key="1">
    <source>
        <dbReference type="ARBA" id="ARBA00010048"/>
    </source>
</evidence>
<dbReference type="GO" id="GO:0015631">
    <property type="term" value="F:tubulin binding"/>
    <property type="evidence" value="ECO:0007669"/>
    <property type="project" value="TreeGrafter"/>
</dbReference>
<evidence type="ECO:0000313" key="5">
    <source>
        <dbReference type="EMBL" id="CAD9408270.1"/>
    </source>
</evidence>
<dbReference type="Gene3D" id="1.10.287.370">
    <property type="match status" value="1"/>
</dbReference>
<keyword evidence="2 3" id="KW-0143">Chaperone</keyword>
<reference evidence="4" key="1">
    <citation type="submission" date="2021-01" db="EMBL/GenBank/DDBJ databases">
        <authorList>
            <person name="Corre E."/>
            <person name="Pelletier E."/>
            <person name="Niang G."/>
            <person name="Scheremetjew M."/>
            <person name="Finn R."/>
            <person name="Kale V."/>
            <person name="Holt S."/>
            <person name="Cochrane G."/>
            <person name="Meng A."/>
            <person name="Brown T."/>
            <person name="Cohen L."/>
        </authorList>
    </citation>
    <scope>NUCLEOTIDE SEQUENCE</scope>
    <source>
        <strain evidence="4">RCC1693</strain>
    </source>
</reference>
<dbReference type="PANTHER" id="PTHR12409:SF0">
    <property type="entry name" value="PREFOLDIN SUBUNIT 3"/>
    <property type="match status" value="1"/>
</dbReference>
<dbReference type="Pfam" id="PF02996">
    <property type="entry name" value="Prefoldin"/>
    <property type="match status" value="1"/>
</dbReference>